<keyword evidence="9" id="KW-1185">Reference proteome</keyword>
<dbReference type="GO" id="GO:0003714">
    <property type="term" value="F:transcription corepressor activity"/>
    <property type="evidence" value="ECO:0007669"/>
    <property type="project" value="InterPro"/>
</dbReference>
<dbReference type="InterPro" id="IPR047269">
    <property type="entry name" value="ZMY11"/>
</dbReference>
<dbReference type="InterPro" id="IPR002893">
    <property type="entry name" value="Znf_MYND"/>
</dbReference>
<feature type="compositionally biased region" description="Low complexity" evidence="6">
    <location>
        <begin position="629"/>
        <end position="643"/>
    </location>
</feature>
<feature type="compositionally biased region" description="Polar residues" evidence="6">
    <location>
        <begin position="663"/>
        <end position="675"/>
    </location>
</feature>
<feature type="region of interest" description="Disordered" evidence="6">
    <location>
        <begin position="862"/>
        <end position="882"/>
    </location>
</feature>
<gene>
    <name evidence="8" type="ORF">CRM22_002264</name>
</gene>
<reference evidence="8 9" key="1">
    <citation type="journal article" date="2019" name="BMC Genomics">
        <title>New insights from Opisthorchis felineus genome: update on genomics of the epidemiologically important liver flukes.</title>
        <authorList>
            <person name="Ershov N.I."/>
            <person name="Mordvinov V.A."/>
            <person name="Prokhortchouk E.B."/>
            <person name="Pakharukova M.Y."/>
            <person name="Gunbin K.V."/>
            <person name="Ustyantsev K."/>
            <person name="Genaev M.A."/>
            <person name="Blinov A.G."/>
            <person name="Mazur A."/>
            <person name="Boulygina E."/>
            <person name="Tsygankova S."/>
            <person name="Khrameeva E."/>
            <person name="Chekanov N."/>
            <person name="Fan G."/>
            <person name="Xiao A."/>
            <person name="Zhang H."/>
            <person name="Xu X."/>
            <person name="Yang H."/>
            <person name="Solovyev V."/>
            <person name="Lee S.M."/>
            <person name="Liu X."/>
            <person name="Afonnikov D.A."/>
            <person name="Skryabin K.G."/>
        </authorList>
    </citation>
    <scope>NUCLEOTIDE SEQUENCE [LARGE SCALE GENOMIC DNA]</scope>
    <source>
        <strain evidence="8">AK-0245</strain>
        <tissue evidence="8">Whole organism</tissue>
    </source>
</reference>
<feature type="compositionally biased region" description="Basic residues" evidence="6">
    <location>
        <begin position="676"/>
        <end position="685"/>
    </location>
</feature>
<feature type="region of interest" description="Disordered" evidence="6">
    <location>
        <begin position="984"/>
        <end position="1041"/>
    </location>
</feature>
<sequence>MSVRRYTDPVYLQYIWNAILDVPNSVSGSTLHDLLSAIQSRYDQKCTSFKLQHELSNAIQDGCVEEDGGLYSLVGGFECIQKDRSDWYCFECHGPGFVVSCPTCFRVFHTDCLSAASETHWSCRLPLEDPTLGTSAEPDSEFPPDHPCPVCKRVSRARNSDQTTSIQDLQKIFATALTVIRHRVSWKTMQQVGYLYEPVRNEYLVYRQINTRMIADRLRAEPQSKSSYFNRTGFLVDLDNLVHNAAVFYGSKHVISNMARQIRSQMKRAMRESAYCVDCYLRSSSPSIPSRFTAACRKPHRLLWFQHNGWSFRPCKMLYENAEGYEVICFGGRHEREFVHRSRAFNMTFTAPELGLRMTPSLKKALDEAEEYKANQSAYDRSLPPTSEVDTPTNLANAYNGKDSRATDRSVTSLTDSTAVVKRARESRKRKAGPKYSSAFGTTDTESSVSAFSSLTASSSYKRRKSSVVSSSIKRPSIKRSNKVAKTVNRPNQPSVGVNEEYTNDNTGLSSLSSENESNDGSISDFRMTKRSSNQKICPASSNGVGKVNSPTGSSRRSTVCVHDAKTGSDRSTHSGASSCSVTNSKPLIRIKPLPPPKLDDQNVSVSKPSRKSLPRGPKTIGTTRSKPEPSTSSSSSALSCPSSGCATIPAFLSLDDPESVDSLHSFSSASSQKLQPRKIGRPPKRRLQLEGQKLKMSRITGGGVLQNDTQRTVNGIPQITTVVSDSNNPDQGSKATTSTMPSSRVMRSPSPLSSVSDCDSKSSSSSSSLLSHSRTPSPSSSSLSSSSVSSTSTIPSPSRLTCYSTHNTDSRKNFNAFGHGRRVNSFSPASLKCGFSVGQPALPTAPKTEPSPALFCSLYNSTSDHSPSPTKPHQTLQSSLDCSSTDLSTTLSLRTSNGYSCTEPGRGTKSSKKKSYDPGSKTSKCGVVSPNRLPASTVSVPMQPNHQYGITTTSGAFPKSNNSISWSSLTRLSAAYGSHTPMTHVATANPTSNPTGPTPPSSNSASSSCYSSVSPAALSTTSGLGSSLSDPKSVDASPGEVATMLGNTSFSCSSSGHTAVQSIPIQSDTVSYKSAEEQIHRIYADRLVSLIAERDQAREEISRRDQLIAKLRREHEAEIKRVKQMTWCQVCLNEAFYHCCPGTAYCSEPCQLRHWTEQHNRDCRRRGESQQLQQQQLLQQPQKR</sequence>
<dbReference type="GO" id="GO:0008270">
    <property type="term" value="F:zinc ion binding"/>
    <property type="evidence" value="ECO:0007669"/>
    <property type="project" value="UniProtKB-KW"/>
</dbReference>
<accession>A0A4S2M6Y6</accession>
<feature type="compositionally biased region" description="Low complexity" evidence="6">
    <location>
        <begin position="447"/>
        <end position="460"/>
    </location>
</feature>
<protein>
    <recommendedName>
        <fullName evidence="7">MYND-type domain-containing protein</fullName>
    </recommendedName>
</protein>
<feature type="compositionally biased region" description="Low complexity" evidence="6">
    <location>
        <begin position="987"/>
        <end position="1030"/>
    </location>
</feature>
<dbReference type="SUPFAM" id="SSF47370">
    <property type="entry name" value="Bromodomain"/>
    <property type="match status" value="1"/>
</dbReference>
<evidence type="ECO:0000256" key="4">
    <source>
        <dbReference type="ARBA" id="ARBA00023117"/>
    </source>
</evidence>
<evidence type="ECO:0000256" key="1">
    <source>
        <dbReference type="ARBA" id="ARBA00022723"/>
    </source>
</evidence>
<feature type="compositionally biased region" description="Low complexity" evidence="6">
    <location>
        <begin position="737"/>
        <end position="802"/>
    </location>
</feature>
<dbReference type="Gene3D" id="1.20.920.10">
    <property type="entry name" value="Bromodomain-like"/>
    <property type="match status" value="1"/>
</dbReference>
<keyword evidence="1" id="KW-0479">Metal-binding</keyword>
<dbReference type="InterPro" id="IPR036427">
    <property type="entry name" value="Bromodomain-like_sf"/>
</dbReference>
<feature type="compositionally biased region" description="Polar residues" evidence="6">
    <location>
        <begin position="409"/>
        <end position="418"/>
    </location>
</feature>
<dbReference type="PANTHER" id="PTHR46379:SF1">
    <property type="entry name" value="ZINC FINGER MYND DOMAIN-CONTAINING PROTEIN 11"/>
    <property type="match status" value="1"/>
</dbReference>
<dbReference type="InterPro" id="IPR011011">
    <property type="entry name" value="Znf_FYVE_PHD"/>
</dbReference>
<evidence type="ECO:0000256" key="3">
    <source>
        <dbReference type="ARBA" id="ARBA00022833"/>
    </source>
</evidence>
<dbReference type="OrthoDB" id="6272564at2759"/>
<dbReference type="SUPFAM" id="SSF144232">
    <property type="entry name" value="HIT/MYND zinc finger-like"/>
    <property type="match status" value="1"/>
</dbReference>
<evidence type="ECO:0000313" key="8">
    <source>
        <dbReference type="EMBL" id="TGZ72153.1"/>
    </source>
</evidence>
<dbReference type="STRING" id="147828.A0A4S2M6Y6"/>
<keyword evidence="2 5" id="KW-0863">Zinc-finger</keyword>
<dbReference type="PANTHER" id="PTHR46379">
    <property type="entry name" value="ZINC FINGER MYND DOMAIN-CONTAINING"/>
    <property type="match status" value="1"/>
</dbReference>
<feature type="compositionally biased region" description="Basic and acidic residues" evidence="6">
    <location>
        <begin position="563"/>
        <end position="573"/>
    </location>
</feature>
<feature type="domain" description="MYND-type" evidence="7">
    <location>
        <begin position="1129"/>
        <end position="1164"/>
    </location>
</feature>
<feature type="region of interest" description="Disordered" evidence="6">
    <location>
        <begin position="721"/>
        <end position="806"/>
    </location>
</feature>
<dbReference type="GO" id="GO:0009966">
    <property type="term" value="P:regulation of signal transduction"/>
    <property type="evidence" value="ECO:0007669"/>
    <property type="project" value="TreeGrafter"/>
</dbReference>
<dbReference type="GO" id="GO:0034243">
    <property type="term" value="P:regulation of transcription elongation by RNA polymerase II"/>
    <property type="evidence" value="ECO:0007669"/>
    <property type="project" value="InterPro"/>
</dbReference>
<dbReference type="InterPro" id="IPR057053">
    <property type="entry name" value="MYND_ZMYND11_ZMYD8"/>
</dbReference>
<dbReference type="SUPFAM" id="SSF57903">
    <property type="entry name" value="FYVE/PHD zinc finger"/>
    <property type="match status" value="1"/>
</dbReference>
<feature type="compositionally biased region" description="Polar residues" evidence="6">
    <location>
        <begin position="375"/>
        <end position="397"/>
    </location>
</feature>
<comment type="caution">
    <text evidence="8">The sequence shown here is derived from an EMBL/GenBank/DDBJ whole genome shotgun (WGS) entry which is preliminary data.</text>
</comment>
<dbReference type="Gene3D" id="2.30.30.140">
    <property type="match status" value="1"/>
</dbReference>
<proteinExistence type="predicted"/>
<evidence type="ECO:0000313" key="9">
    <source>
        <dbReference type="Proteomes" id="UP000308267"/>
    </source>
</evidence>
<organism evidence="8 9">
    <name type="scientific">Opisthorchis felineus</name>
    <dbReference type="NCBI Taxonomy" id="147828"/>
    <lineage>
        <taxon>Eukaryota</taxon>
        <taxon>Metazoa</taxon>
        <taxon>Spiralia</taxon>
        <taxon>Lophotrochozoa</taxon>
        <taxon>Platyhelminthes</taxon>
        <taxon>Trematoda</taxon>
        <taxon>Digenea</taxon>
        <taxon>Opisthorchiida</taxon>
        <taxon>Opisthorchiata</taxon>
        <taxon>Opisthorchiidae</taxon>
        <taxon>Opisthorchis</taxon>
    </lineage>
</organism>
<keyword evidence="4" id="KW-0103">Bromodomain</keyword>
<feature type="region of interest" description="Disordered" evidence="6">
    <location>
        <begin position="896"/>
        <end position="932"/>
    </location>
</feature>
<evidence type="ECO:0000256" key="5">
    <source>
        <dbReference type="PROSITE-ProRule" id="PRU00134"/>
    </source>
</evidence>
<feature type="region of interest" description="Disordered" evidence="6">
    <location>
        <begin position="375"/>
        <end position="643"/>
    </location>
</feature>
<feature type="compositionally biased region" description="Polar residues" evidence="6">
    <location>
        <begin position="862"/>
        <end position="874"/>
    </location>
</feature>
<dbReference type="Proteomes" id="UP000308267">
    <property type="component" value="Unassembled WGS sequence"/>
</dbReference>
<dbReference type="Pfam" id="PF24324">
    <property type="entry name" value="MYND_ZMYND11_ZMYD8"/>
    <property type="match status" value="1"/>
</dbReference>
<dbReference type="EMBL" id="SJOL01004009">
    <property type="protein sequence ID" value="TGZ72153.1"/>
    <property type="molecule type" value="Genomic_DNA"/>
</dbReference>
<name>A0A4S2M6Y6_OPIFE</name>
<evidence type="ECO:0000256" key="6">
    <source>
        <dbReference type="SAM" id="MobiDB-lite"/>
    </source>
</evidence>
<feature type="compositionally biased region" description="Polar residues" evidence="6">
    <location>
        <begin position="531"/>
        <end position="558"/>
    </location>
</feature>
<dbReference type="GO" id="GO:0005634">
    <property type="term" value="C:nucleus"/>
    <property type="evidence" value="ECO:0007669"/>
    <property type="project" value="TreeGrafter"/>
</dbReference>
<feature type="compositionally biased region" description="Polar residues" evidence="6">
    <location>
        <begin position="574"/>
        <end position="585"/>
    </location>
</feature>
<dbReference type="PROSITE" id="PS01360">
    <property type="entry name" value="ZF_MYND_1"/>
    <property type="match status" value="1"/>
</dbReference>
<evidence type="ECO:0000256" key="2">
    <source>
        <dbReference type="ARBA" id="ARBA00022771"/>
    </source>
</evidence>
<feature type="region of interest" description="Disordered" evidence="6">
    <location>
        <begin position="660"/>
        <end position="685"/>
    </location>
</feature>
<dbReference type="AlphaFoldDB" id="A0A4S2M6Y6"/>
<keyword evidence="3" id="KW-0862">Zinc</keyword>
<dbReference type="PROSITE" id="PS50865">
    <property type="entry name" value="ZF_MYND_2"/>
    <property type="match status" value="1"/>
</dbReference>
<feature type="compositionally biased region" description="Polar residues" evidence="6">
    <location>
        <begin position="721"/>
        <end position="736"/>
    </location>
</feature>
<evidence type="ECO:0000259" key="7">
    <source>
        <dbReference type="PROSITE" id="PS50865"/>
    </source>
</evidence>